<dbReference type="PANTHER" id="PTHR33164:SF99">
    <property type="entry name" value="MARR FAMILY REGULATORY PROTEIN"/>
    <property type="match status" value="1"/>
</dbReference>
<gene>
    <name evidence="2" type="ORF">JKJ07_25145</name>
</gene>
<accession>A0ABS1VT11</accession>
<organism evidence="2 3">
    <name type="scientific">Paractinoplanes lichenicola</name>
    <dbReference type="NCBI Taxonomy" id="2802976"/>
    <lineage>
        <taxon>Bacteria</taxon>
        <taxon>Bacillati</taxon>
        <taxon>Actinomycetota</taxon>
        <taxon>Actinomycetes</taxon>
        <taxon>Micromonosporales</taxon>
        <taxon>Micromonosporaceae</taxon>
        <taxon>Paractinoplanes</taxon>
    </lineage>
</organism>
<dbReference type="PRINTS" id="PR00598">
    <property type="entry name" value="HTHMARR"/>
</dbReference>
<feature type="domain" description="HTH marR-type" evidence="1">
    <location>
        <begin position="1"/>
        <end position="119"/>
    </location>
</feature>
<dbReference type="PROSITE" id="PS50995">
    <property type="entry name" value="HTH_MARR_2"/>
    <property type="match status" value="1"/>
</dbReference>
<proteinExistence type="predicted"/>
<dbReference type="PANTHER" id="PTHR33164">
    <property type="entry name" value="TRANSCRIPTIONAL REGULATOR, MARR FAMILY"/>
    <property type="match status" value="1"/>
</dbReference>
<evidence type="ECO:0000313" key="2">
    <source>
        <dbReference type="EMBL" id="MBL7257593.1"/>
    </source>
</evidence>
<dbReference type="Pfam" id="PF12802">
    <property type="entry name" value="MarR_2"/>
    <property type="match status" value="1"/>
</dbReference>
<name>A0ABS1VT11_9ACTN</name>
<protein>
    <submittedName>
        <fullName evidence="2">MarR family transcriptional regulator</fullName>
    </submittedName>
</protein>
<evidence type="ECO:0000259" key="1">
    <source>
        <dbReference type="PROSITE" id="PS50995"/>
    </source>
</evidence>
<dbReference type="Gene3D" id="1.10.10.10">
    <property type="entry name" value="Winged helix-like DNA-binding domain superfamily/Winged helix DNA-binding domain"/>
    <property type="match status" value="1"/>
</dbReference>
<keyword evidence="3" id="KW-1185">Reference proteome</keyword>
<comment type="caution">
    <text evidence="2">The sequence shown here is derived from an EMBL/GenBank/DDBJ whole genome shotgun (WGS) entry which is preliminary data.</text>
</comment>
<sequence length="129" mass="14396">MDADLLDRAKLTLNEYLVLMFLSEAPGRALRMSELADLVQISFSGLTRLIERLERDNTVRREKIAQDGRGSRAVLTDAGFARLQSAWPAHLESVRRIVMDHLTGVDLPALTAALTAIIDDNPPSNRRSR</sequence>
<dbReference type="SMART" id="SM00347">
    <property type="entry name" value="HTH_MARR"/>
    <property type="match status" value="1"/>
</dbReference>
<dbReference type="SUPFAM" id="SSF46785">
    <property type="entry name" value="Winged helix' DNA-binding domain"/>
    <property type="match status" value="1"/>
</dbReference>
<dbReference type="InterPro" id="IPR036390">
    <property type="entry name" value="WH_DNA-bd_sf"/>
</dbReference>
<dbReference type="EMBL" id="JAENHO010000007">
    <property type="protein sequence ID" value="MBL7257593.1"/>
    <property type="molecule type" value="Genomic_DNA"/>
</dbReference>
<dbReference type="InterPro" id="IPR039422">
    <property type="entry name" value="MarR/SlyA-like"/>
</dbReference>
<dbReference type="InterPro" id="IPR036388">
    <property type="entry name" value="WH-like_DNA-bd_sf"/>
</dbReference>
<dbReference type="InterPro" id="IPR000835">
    <property type="entry name" value="HTH_MarR-typ"/>
</dbReference>
<reference evidence="2 3" key="1">
    <citation type="submission" date="2021-01" db="EMBL/GenBank/DDBJ databases">
        <title>Actinoplanes sp. nov. LDG1-01 isolated from lichen.</title>
        <authorList>
            <person name="Saeng-In P."/>
            <person name="Phongsopitanun W."/>
            <person name="Kanchanasin P."/>
            <person name="Yuki M."/>
            <person name="Kudo T."/>
            <person name="Ohkuma M."/>
            <person name="Tanasupawat S."/>
        </authorList>
    </citation>
    <scope>NUCLEOTIDE SEQUENCE [LARGE SCALE GENOMIC DNA]</scope>
    <source>
        <strain evidence="2 3">LDG1-01</strain>
    </source>
</reference>
<dbReference type="Proteomes" id="UP000598996">
    <property type="component" value="Unassembled WGS sequence"/>
</dbReference>
<evidence type="ECO:0000313" key="3">
    <source>
        <dbReference type="Proteomes" id="UP000598996"/>
    </source>
</evidence>